<dbReference type="Proteomes" id="UP001202961">
    <property type="component" value="Unassembled WGS sequence"/>
</dbReference>
<evidence type="ECO:0000313" key="2">
    <source>
        <dbReference type="EMBL" id="MCM2374941.1"/>
    </source>
</evidence>
<dbReference type="PROSITE" id="PS51257">
    <property type="entry name" value="PROKAR_LIPOPROTEIN"/>
    <property type="match status" value="1"/>
</dbReference>
<dbReference type="RefSeq" id="WP_250933258.1">
    <property type="nucleotide sequence ID" value="NZ_JAMQBK010000114.1"/>
</dbReference>
<evidence type="ECO:0008006" key="4">
    <source>
        <dbReference type="Google" id="ProtNLM"/>
    </source>
</evidence>
<keyword evidence="1" id="KW-0472">Membrane</keyword>
<keyword evidence="1" id="KW-1133">Transmembrane helix</keyword>
<evidence type="ECO:0000256" key="1">
    <source>
        <dbReference type="SAM" id="Phobius"/>
    </source>
</evidence>
<feature type="transmembrane region" description="Helical" evidence="1">
    <location>
        <begin position="60"/>
        <end position="80"/>
    </location>
</feature>
<keyword evidence="1" id="KW-0812">Transmembrane</keyword>
<comment type="caution">
    <text evidence="2">The sequence shown here is derived from an EMBL/GenBank/DDBJ whole genome shotgun (WGS) entry which is preliminary data.</text>
</comment>
<organism evidence="2 3">
    <name type="scientific">Aporhodopirellula aestuarii</name>
    <dbReference type="NCBI Taxonomy" id="2950107"/>
    <lineage>
        <taxon>Bacteria</taxon>
        <taxon>Pseudomonadati</taxon>
        <taxon>Planctomycetota</taxon>
        <taxon>Planctomycetia</taxon>
        <taxon>Pirellulales</taxon>
        <taxon>Pirellulaceae</taxon>
        <taxon>Aporhodopirellula</taxon>
    </lineage>
</organism>
<keyword evidence="3" id="KW-1185">Reference proteome</keyword>
<accession>A0ABT0UDN2</accession>
<sequence length="122" mass="13134">MSVRNTNPYETPTGIESAPSKPIAATAVFLLACIMVVLCCIAFCFTVFFGVLLAPDFNNLIVPMLIYSLAYLAGSSVFAYSAIVSRRGRLRLGFAAFLSGFIVLFGINAVGDRLLCNRSPEP</sequence>
<protein>
    <recommendedName>
        <fullName evidence="4">Transmembrane protein</fullName>
    </recommendedName>
</protein>
<feature type="non-terminal residue" evidence="2">
    <location>
        <position position="122"/>
    </location>
</feature>
<proteinExistence type="predicted"/>
<gene>
    <name evidence="2" type="ORF">NB063_30330</name>
</gene>
<evidence type="ECO:0000313" key="3">
    <source>
        <dbReference type="Proteomes" id="UP001202961"/>
    </source>
</evidence>
<feature type="transmembrane region" description="Helical" evidence="1">
    <location>
        <begin position="27"/>
        <end position="54"/>
    </location>
</feature>
<dbReference type="EMBL" id="JAMQBK010000114">
    <property type="protein sequence ID" value="MCM2374941.1"/>
    <property type="molecule type" value="Genomic_DNA"/>
</dbReference>
<reference evidence="2 3" key="1">
    <citation type="journal article" date="2022" name="Syst. Appl. Microbiol.">
        <title>Rhodopirellula aestuarii sp. nov., a novel member of the genus Rhodopirellula isolated from brackish sediments collected in the Tagus River estuary, Portugal.</title>
        <authorList>
            <person name="Vitorino I.R."/>
            <person name="Klimek D."/>
            <person name="Calusinska M."/>
            <person name="Lobo-da-Cunha A."/>
            <person name="Vasconcelos V."/>
            <person name="Lage O.M."/>
        </authorList>
    </citation>
    <scope>NUCLEOTIDE SEQUENCE [LARGE SCALE GENOMIC DNA]</scope>
    <source>
        <strain evidence="2 3">ICT_H3.1</strain>
    </source>
</reference>
<name>A0ABT0UDN2_9BACT</name>
<feature type="transmembrane region" description="Helical" evidence="1">
    <location>
        <begin position="92"/>
        <end position="111"/>
    </location>
</feature>